<protein>
    <submittedName>
        <fullName evidence="1">Phage head-tail adaptor protein</fullName>
    </submittedName>
</protein>
<dbReference type="InterPro" id="IPR038666">
    <property type="entry name" value="SSP1_head-tail_sf"/>
</dbReference>
<dbReference type="Proteomes" id="UP000218437">
    <property type="component" value="Chromosome"/>
</dbReference>
<name>A0A290X060_9BURK</name>
<evidence type="ECO:0000313" key="1">
    <source>
        <dbReference type="EMBL" id="ATD62503.1"/>
    </source>
</evidence>
<dbReference type="Pfam" id="PF05521">
    <property type="entry name" value="Phage_HCP"/>
    <property type="match status" value="1"/>
</dbReference>
<sequence>MRAGQLDRRVTIERPGMIEGEYGPQPGGWAPFAARVPAQVQDALPSKSETVQDGLAVATRPARLRMRYLRGITSDMRITLHGDTDVVFQIVGGPAEIGRRKWLEMTIEQYSTQGQ</sequence>
<dbReference type="KEGG" id="jsv:CNX70_21895"/>
<proteinExistence type="predicted"/>
<organism evidence="1 2">
    <name type="scientific">Janthinobacterium svalbardensis</name>
    <dbReference type="NCBI Taxonomy" id="368607"/>
    <lineage>
        <taxon>Bacteria</taxon>
        <taxon>Pseudomonadati</taxon>
        <taxon>Pseudomonadota</taxon>
        <taxon>Betaproteobacteria</taxon>
        <taxon>Burkholderiales</taxon>
        <taxon>Oxalobacteraceae</taxon>
        <taxon>Janthinobacterium</taxon>
    </lineage>
</organism>
<dbReference type="InterPro" id="IPR008767">
    <property type="entry name" value="Phage_SPP1_head-tail_adaptor"/>
</dbReference>
<gene>
    <name evidence="1" type="ORF">CNX70_21895</name>
</gene>
<accession>A0A290X060</accession>
<dbReference type="AlphaFoldDB" id="A0A290X060"/>
<evidence type="ECO:0000313" key="2">
    <source>
        <dbReference type="Proteomes" id="UP000218437"/>
    </source>
</evidence>
<dbReference type="RefSeq" id="WP_096237070.1">
    <property type="nucleotide sequence ID" value="NZ_CP023422.1"/>
</dbReference>
<keyword evidence="2" id="KW-1185">Reference proteome</keyword>
<dbReference type="EMBL" id="CP023422">
    <property type="protein sequence ID" value="ATD62503.1"/>
    <property type="molecule type" value="Genomic_DNA"/>
</dbReference>
<reference evidence="1 2" key="1">
    <citation type="submission" date="2017-09" db="EMBL/GenBank/DDBJ databases">
        <title>Complete genome sequence of Janthinobacterium svalbardensis PAMC 27463.</title>
        <authorList>
            <person name="Cho Y.-J."/>
            <person name="Cho A."/>
            <person name="Kim O.-S."/>
            <person name="Lee J.-I."/>
        </authorList>
    </citation>
    <scope>NUCLEOTIDE SEQUENCE [LARGE SCALE GENOMIC DNA]</scope>
    <source>
        <strain evidence="1 2">PAMC 27463</strain>
    </source>
</reference>
<dbReference type="Gene3D" id="2.40.10.270">
    <property type="entry name" value="Bacteriophage SPP1 head-tail adaptor protein"/>
    <property type="match status" value="1"/>
</dbReference>